<organism evidence="9 10">
    <name type="scientific">Luteibacter anthropi</name>
    <dbReference type="NCBI Taxonomy" id="564369"/>
    <lineage>
        <taxon>Bacteria</taxon>
        <taxon>Pseudomonadati</taxon>
        <taxon>Pseudomonadota</taxon>
        <taxon>Gammaproteobacteria</taxon>
        <taxon>Lysobacterales</taxon>
        <taxon>Rhodanobacteraceae</taxon>
        <taxon>Luteibacter</taxon>
    </lineage>
</organism>
<dbReference type="Pfam" id="PF18331">
    <property type="entry name" value="PKHD_C"/>
    <property type="match status" value="1"/>
</dbReference>
<dbReference type="InterPro" id="IPR041097">
    <property type="entry name" value="PKHD_C"/>
</dbReference>
<keyword evidence="3 7" id="KW-0847">Vitamin C</keyword>
<dbReference type="Gene3D" id="4.10.860.20">
    <property type="entry name" value="Rabenosyn, Rab binding domain"/>
    <property type="match status" value="1"/>
</dbReference>
<keyword evidence="5 7" id="KW-0560">Oxidoreductase</keyword>
<dbReference type="GO" id="GO:0031418">
    <property type="term" value="F:L-ascorbic acid binding"/>
    <property type="evidence" value="ECO:0007669"/>
    <property type="project" value="UniProtKB-KW"/>
</dbReference>
<dbReference type="SMART" id="SM00702">
    <property type="entry name" value="P4Hc"/>
    <property type="match status" value="1"/>
</dbReference>
<dbReference type="HAMAP" id="MF_00657">
    <property type="entry name" value="Hydroxyl_YbiX"/>
    <property type="match status" value="1"/>
</dbReference>
<dbReference type="InterPro" id="IPR044862">
    <property type="entry name" value="Pro_4_hyd_alph_FE2OG_OXY"/>
</dbReference>
<dbReference type="InterPro" id="IPR005123">
    <property type="entry name" value="Oxoglu/Fe-dep_dioxygenase_dom"/>
</dbReference>
<dbReference type="Pfam" id="PF13640">
    <property type="entry name" value="2OG-FeII_Oxy_3"/>
    <property type="match status" value="1"/>
</dbReference>
<dbReference type="PROSITE" id="PS51471">
    <property type="entry name" value="FE2OG_OXY"/>
    <property type="match status" value="1"/>
</dbReference>
<comment type="caution">
    <text evidence="9">The sequence shown here is derived from an EMBL/GenBank/DDBJ whole genome shotgun (WGS) entry which is preliminary data.</text>
</comment>
<accession>A0A7X5ZH40</accession>
<keyword evidence="4 7" id="KW-0223">Dioxygenase</keyword>
<evidence type="ECO:0000259" key="8">
    <source>
        <dbReference type="PROSITE" id="PS51471"/>
    </source>
</evidence>
<dbReference type="NCBIfam" id="NF003974">
    <property type="entry name" value="PRK05467.1-3"/>
    <property type="match status" value="1"/>
</dbReference>
<name>A0A7X5ZH40_9GAMM</name>
<dbReference type="InterPro" id="IPR006620">
    <property type="entry name" value="Pro_4_hyd_alph"/>
</dbReference>
<dbReference type="GO" id="GO:0005506">
    <property type="term" value="F:iron ion binding"/>
    <property type="evidence" value="ECO:0007669"/>
    <property type="project" value="UniProtKB-UniRule"/>
</dbReference>
<evidence type="ECO:0000313" key="10">
    <source>
        <dbReference type="Proteomes" id="UP000490980"/>
    </source>
</evidence>
<evidence type="ECO:0000256" key="1">
    <source>
        <dbReference type="ARBA" id="ARBA00001961"/>
    </source>
</evidence>
<dbReference type="GO" id="GO:0006879">
    <property type="term" value="P:intracellular iron ion homeostasis"/>
    <property type="evidence" value="ECO:0007669"/>
    <property type="project" value="TreeGrafter"/>
</dbReference>
<dbReference type="AlphaFoldDB" id="A0A7X5ZH40"/>
<comment type="cofactor">
    <cofactor evidence="1 7">
        <name>L-ascorbate</name>
        <dbReference type="ChEBI" id="CHEBI:38290"/>
    </cofactor>
</comment>
<feature type="domain" description="Fe2OG dioxygenase" evidence="8">
    <location>
        <begin position="78"/>
        <end position="178"/>
    </location>
</feature>
<proteinExistence type="inferred from homology"/>
<dbReference type="GO" id="GO:0006974">
    <property type="term" value="P:DNA damage response"/>
    <property type="evidence" value="ECO:0007669"/>
    <property type="project" value="TreeGrafter"/>
</dbReference>
<dbReference type="Proteomes" id="UP000490980">
    <property type="component" value="Unassembled WGS sequence"/>
</dbReference>
<dbReference type="GO" id="GO:0016706">
    <property type="term" value="F:2-oxoglutarate-dependent dioxygenase activity"/>
    <property type="evidence" value="ECO:0007669"/>
    <property type="project" value="UniProtKB-UniRule"/>
</dbReference>
<sequence length="226" mass="25252">MMLTIPGVFTPEEAAQMRERLAGAAWGDGKATAGMQSMAVKENRQVHEDDPVGRSLGDEIMRRLTANAVFMSATLPRRIYPPLFNRYANGESFGFHVDNAVRGIKGVRERVRTDVSCTLFLADADSYDGGELVIRDTYGTHPVKLGAGDMVVYPGSSVHRVEPVTRGERWASFFWVESLVRQDAWRSMLFDMDVAIQRLTAQQADKASLLELTGVYHNLLRQWADV</sequence>
<feature type="binding site" evidence="7">
    <location>
        <position position="98"/>
    </location>
    <ligand>
        <name>Fe cation</name>
        <dbReference type="ChEBI" id="CHEBI:24875"/>
    </ligand>
</feature>
<reference evidence="9 10" key="1">
    <citation type="submission" date="2020-03" db="EMBL/GenBank/DDBJ databases">
        <authorList>
            <person name="Lai Q."/>
        </authorList>
    </citation>
    <scope>NUCLEOTIDE SEQUENCE [LARGE SCALE GENOMIC DNA]</scope>
    <source>
        <strain evidence="9 10">CCUG 25036</strain>
    </source>
</reference>
<protein>
    <submittedName>
        <fullName evidence="9">Fe2+-dependent dioxygenase</fullName>
    </submittedName>
</protein>
<dbReference type="EMBL" id="JAARLZ010000002">
    <property type="protein sequence ID" value="NII05374.1"/>
    <property type="molecule type" value="Genomic_DNA"/>
</dbReference>
<keyword evidence="2 7" id="KW-0479">Metal-binding</keyword>
<keyword evidence="6 7" id="KW-0408">Iron</keyword>
<feature type="binding site" evidence="7">
    <location>
        <position position="96"/>
    </location>
    <ligand>
        <name>Fe cation</name>
        <dbReference type="ChEBI" id="CHEBI:24875"/>
    </ligand>
</feature>
<gene>
    <name evidence="9" type="ORF">HBF25_03100</name>
</gene>
<keyword evidence="10" id="KW-1185">Reference proteome</keyword>
<dbReference type="Gene3D" id="2.60.120.620">
    <property type="entry name" value="q2cbj1_9rhob like domain"/>
    <property type="match status" value="1"/>
</dbReference>
<evidence type="ECO:0000256" key="5">
    <source>
        <dbReference type="ARBA" id="ARBA00023002"/>
    </source>
</evidence>
<evidence type="ECO:0000256" key="3">
    <source>
        <dbReference type="ARBA" id="ARBA00022896"/>
    </source>
</evidence>
<feature type="binding site" evidence="7">
    <location>
        <position position="169"/>
    </location>
    <ligand>
        <name>2-oxoglutarate</name>
        <dbReference type="ChEBI" id="CHEBI:16810"/>
    </ligand>
</feature>
<dbReference type="PANTHER" id="PTHR41536:SF1">
    <property type="entry name" value="PKHD-TYPE HYDROXYLASE YBIX"/>
    <property type="match status" value="1"/>
</dbReference>
<evidence type="ECO:0000256" key="4">
    <source>
        <dbReference type="ARBA" id="ARBA00022964"/>
    </source>
</evidence>
<feature type="binding site" evidence="7">
    <location>
        <position position="159"/>
    </location>
    <ligand>
        <name>Fe cation</name>
        <dbReference type="ChEBI" id="CHEBI:24875"/>
    </ligand>
</feature>
<evidence type="ECO:0000313" key="9">
    <source>
        <dbReference type="EMBL" id="NII05374.1"/>
    </source>
</evidence>
<dbReference type="PANTHER" id="PTHR41536">
    <property type="entry name" value="PKHD-TYPE HYDROXYLASE YBIX"/>
    <property type="match status" value="1"/>
</dbReference>
<dbReference type="RefSeq" id="WP_166946491.1">
    <property type="nucleotide sequence ID" value="NZ_CP077072.1"/>
</dbReference>
<evidence type="ECO:0000256" key="6">
    <source>
        <dbReference type="ARBA" id="ARBA00023004"/>
    </source>
</evidence>
<evidence type="ECO:0000256" key="7">
    <source>
        <dbReference type="HAMAP-Rule" id="MF_00657"/>
    </source>
</evidence>
<comment type="cofactor">
    <cofactor evidence="7">
        <name>Fe(2+)</name>
        <dbReference type="ChEBI" id="CHEBI:29033"/>
    </cofactor>
    <text evidence="7">Binds 1 Fe(2+) ion per subunit.</text>
</comment>
<dbReference type="NCBIfam" id="NF003975">
    <property type="entry name" value="PRK05467.1-4"/>
    <property type="match status" value="1"/>
</dbReference>
<dbReference type="InterPro" id="IPR023550">
    <property type="entry name" value="PKHD_hydroxylase"/>
</dbReference>
<dbReference type="SUPFAM" id="SSF51197">
    <property type="entry name" value="Clavaminate synthase-like"/>
    <property type="match status" value="1"/>
</dbReference>
<evidence type="ECO:0000256" key="2">
    <source>
        <dbReference type="ARBA" id="ARBA00022723"/>
    </source>
</evidence>